<evidence type="ECO:0008006" key="3">
    <source>
        <dbReference type="Google" id="ProtNLM"/>
    </source>
</evidence>
<dbReference type="AlphaFoldDB" id="A0A2N0H632"/>
<keyword evidence="2" id="KW-1185">Reference proteome</keyword>
<organism evidence="1 2">
    <name type="scientific">Novosphingobium kunmingense</name>
    <dbReference type="NCBI Taxonomy" id="1211806"/>
    <lineage>
        <taxon>Bacteria</taxon>
        <taxon>Pseudomonadati</taxon>
        <taxon>Pseudomonadota</taxon>
        <taxon>Alphaproteobacteria</taxon>
        <taxon>Sphingomonadales</taxon>
        <taxon>Sphingomonadaceae</taxon>
        <taxon>Novosphingobium</taxon>
    </lineage>
</organism>
<dbReference type="Gene3D" id="3.90.180.10">
    <property type="entry name" value="Medium-chain alcohol dehydrogenases, catalytic domain"/>
    <property type="match status" value="1"/>
</dbReference>
<dbReference type="Proteomes" id="UP000232587">
    <property type="component" value="Unassembled WGS sequence"/>
</dbReference>
<evidence type="ECO:0000313" key="1">
    <source>
        <dbReference type="EMBL" id="PKB14405.1"/>
    </source>
</evidence>
<sequence length="51" mass="5413">MTTAIAAVAYEPHGPFTVEPIEVDVPRAGELRVRIAGVGLCHTDIQKIGGR</sequence>
<proteinExistence type="predicted"/>
<dbReference type="SUPFAM" id="SSF50129">
    <property type="entry name" value="GroES-like"/>
    <property type="match status" value="1"/>
</dbReference>
<reference evidence="1 2" key="1">
    <citation type="submission" date="2017-11" db="EMBL/GenBank/DDBJ databases">
        <title>Genomic Encyclopedia of Type Strains, Phase III (KMG-III): the genomes of soil and plant-associated and newly described type strains.</title>
        <authorList>
            <person name="Whitman W."/>
        </authorList>
    </citation>
    <scope>NUCLEOTIDE SEQUENCE [LARGE SCALE GENOMIC DNA]</scope>
    <source>
        <strain evidence="1 2">CGMCC 1.12274</strain>
    </source>
</reference>
<dbReference type="InterPro" id="IPR011032">
    <property type="entry name" value="GroES-like_sf"/>
</dbReference>
<gene>
    <name evidence="1" type="ORF">B0I00_1992</name>
</gene>
<accession>A0A2N0H632</accession>
<dbReference type="EMBL" id="PHUF01000004">
    <property type="protein sequence ID" value="PKB14405.1"/>
    <property type="molecule type" value="Genomic_DNA"/>
</dbReference>
<comment type="caution">
    <text evidence="1">The sequence shown here is derived from an EMBL/GenBank/DDBJ whole genome shotgun (WGS) entry which is preliminary data.</text>
</comment>
<dbReference type="RefSeq" id="WP_198519204.1">
    <property type="nucleotide sequence ID" value="NZ_PHUF01000004.1"/>
</dbReference>
<name>A0A2N0H632_9SPHN</name>
<protein>
    <recommendedName>
        <fullName evidence="3">Alcohol dehydrogenase-like protein</fullName>
    </recommendedName>
</protein>
<evidence type="ECO:0000313" key="2">
    <source>
        <dbReference type="Proteomes" id="UP000232587"/>
    </source>
</evidence>